<gene>
    <name evidence="1" type="ORF">D5086_032897</name>
</gene>
<comment type="caution">
    <text evidence="1">The sequence shown here is derived from an EMBL/GenBank/DDBJ whole genome shotgun (WGS) entry which is preliminary data.</text>
</comment>
<sequence length="111" mass="11964">MLDDSCMLTVHGEGVAVAVTGEKKGYRSTDQTVGELVSRGGQEKGDCDGAKTQPGEGFWFFSLFMKREQMVKMTVLVSRQRGKEKPQRACSVFLVIGEEEEKKLGGGGSGG</sequence>
<accession>A0ACC4AFD8</accession>
<name>A0ACC4AFD8_POPAL</name>
<proteinExistence type="predicted"/>
<protein>
    <submittedName>
        <fullName evidence="1">Uncharacterized protein</fullName>
    </submittedName>
</protein>
<evidence type="ECO:0000313" key="1">
    <source>
        <dbReference type="EMBL" id="KAL3564851.1"/>
    </source>
</evidence>
<organism evidence="1 2">
    <name type="scientific">Populus alba</name>
    <name type="common">White poplar</name>
    <dbReference type="NCBI Taxonomy" id="43335"/>
    <lineage>
        <taxon>Eukaryota</taxon>
        <taxon>Viridiplantae</taxon>
        <taxon>Streptophyta</taxon>
        <taxon>Embryophyta</taxon>
        <taxon>Tracheophyta</taxon>
        <taxon>Spermatophyta</taxon>
        <taxon>Magnoliopsida</taxon>
        <taxon>eudicotyledons</taxon>
        <taxon>Gunneridae</taxon>
        <taxon>Pentapetalae</taxon>
        <taxon>rosids</taxon>
        <taxon>fabids</taxon>
        <taxon>Malpighiales</taxon>
        <taxon>Salicaceae</taxon>
        <taxon>Saliceae</taxon>
        <taxon>Populus</taxon>
    </lineage>
</organism>
<dbReference type="EMBL" id="RCHU02000019">
    <property type="protein sequence ID" value="KAL3564851.1"/>
    <property type="molecule type" value="Genomic_DNA"/>
</dbReference>
<reference evidence="1 2" key="1">
    <citation type="journal article" date="2024" name="Plant Biotechnol. J.">
        <title>Genome and CRISPR/Cas9 system of a widespread forest tree (Populus alba) in the world.</title>
        <authorList>
            <person name="Liu Y.J."/>
            <person name="Jiang P.F."/>
            <person name="Han X.M."/>
            <person name="Li X.Y."/>
            <person name="Wang H.M."/>
            <person name="Wang Y.J."/>
            <person name="Wang X.X."/>
            <person name="Zeng Q.Y."/>
        </authorList>
    </citation>
    <scope>NUCLEOTIDE SEQUENCE [LARGE SCALE GENOMIC DNA]</scope>
    <source>
        <strain evidence="2">cv. PAL-ZL1</strain>
    </source>
</reference>
<dbReference type="Proteomes" id="UP000309997">
    <property type="component" value="Unassembled WGS sequence"/>
</dbReference>
<keyword evidence="2" id="KW-1185">Reference proteome</keyword>
<evidence type="ECO:0000313" key="2">
    <source>
        <dbReference type="Proteomes" id="UP000309997"/>
    </source>
</evidence>